<keyword evidence="1" id="KW-0732">Signal</keyword>
<evidence type="ECO:0000259" key="3">
    <source>
        <dbReference type="Pfam" id="PF23283"/>
    </source>
</evidence>
<protein>
    <recommendedName>
        <fullName evidence="3">UMOD/GP2/OIT3-like D8C domain-containing protein</fullName>
    </recommendedName>
</protein>
<gene>
    <name evidence="4" type="ORF">M9458_024548</name>
</gene>
<evidence type="ECO:0000256" key="1">
    <source>
        <dbReference type="ARBA" id="ARBA00022729"/>
    </source>
</evidence>
<keyword evidence="5" id="KW-1185">Reference proteome</keyword>
<sequence>ATDEAGNYICEESYYWDGWYRLLYNGMDIRMPESCVNAGGCNTDYSLMESTLLGCCYFESIPIRVKACPGNYYVYELLNPQYGCSGYCT</sequence>
<comment type="caution">
    <text evidence="4">The sequence shown here is derived from an EMBL/GenBank/DDBJ whole genome shotgun (WGS) entry which is preliminary data.</text>
</comment>
<evidence type="ECO:0000256" key="2">
    <source>
        <dbReference type="ARBA" id="ARBA00023157"/>
    </source>
</evidence>
<dbReference type="Pfam" id="PF23283">
    <property type="entry name" value="D8C_UMOD"/>
    <property type="match status" value="1"/>
</dbReference>
<proteinExistence type="predicted"/>
<dbReference type="InterPro" id="IPR057774">
    <property type="entry name" value="D8C_UMOD/GP2/OIT3-like"/>
</dbReference>
<feature type="domain" description="UMOD/GP2/OIT3-like D8C" evidence="3">
    <location>
        <begin position="54"/>
        <end position="88"/>
    </location>
</feature>
<keyword evidence="2" id="KW-1015">Disulfide bond</keyword>
<feature type="non-terminal residue" evidence="4">
    <location>
        <position position="1"/>
    </location>
</feature>
<accession>A0ABD0Q066</accession>
<reference evidence="4 5" key="1">
    <citation type="submission" date="2024-05" db="EMBL/GenBank/DDBJ databases">
        <title>Genome sequencing and assembly of Indian major carp, Cirrhinus mrigala (Hamilton, 1822).</title>
        <authorList>
            <person name="Mohindra V."/>
            <person name="Chowdhury L.M."/>
            <person name="Lal K."/>
            <person name="Jena J.K."/>
        </authorList>
    </citation>
    <scope>NUCLEOTIDE SEQUENCE [LARGE SCALE GENOMIC DNA]</scope>
    <source>
        <strain evidence="4">CM1030</strain>
        <tissue evidence="4">Blood</tissue>
    </source>
</reference>
<name>A0ABD0Q066_CIRMR</name>
<evidence type="ECO:0000313" key="4">
    <source>
        <dbReference type="EMBL" id="KAL0179106.1"/>
    </source>
</evidence>
<organism evidence="4 5">
    <name type="scientific">Cirrhinus mrigala</name>
    <name type="common">Mrigala</name>
    <dbReference type="NCBI Taxonomy" id="683832"/>
    <lineage>
        <taxon>Eukaryota</taxon>
        <taxon>Metazoa</taxon>
        <taxon>Chordata</taxon>
        <taxon>Craniata</taxon>
        <taxon>Vertebrata</taxon>
        <taxon>Euteleostomi</taxon>
        <taxon>Actinopterygii</taxon>
        <taxon>Neopterygii</taxon>
        <taxon>Teleostei</taxon>
        <taxon>Ostariophysi</taxon>
        <taxon>Cypriniformes</taxon>
        <taxon>Cyprinidae</taxon>
        <taxon>Labeoninae</taxon>
        <taxon>Labeonini</taxon>
        <taxon>Cirrhinus</taxon>
    </lineage>
</organism>
<feature type="non-terminal residue" evidence="4">
    <location>
        <position position="89"/>
    </location>
</feature>
<evidence type="ECO:0000313" key="5">
    <source>
        <dbReference type="Proteomes" id="UP001529510"/>
    </source>
</evidence>
<dbReference type="AlphaFoldDB" id="A0ABD0Q066"/>
<dbReference type="Proteomes" id="UP001529510">
    <property type="component" value="Unassembled WGS sequence"/>
</dbReference>
<dbReference type="EMBL" id="JAMKFB020000012">
    <property type="protein sequence ID" value="KAL0179106.1"/>
    <property type="molecule type" value="Genomic_DNA"/>
</dbReference>